<dbReference type="Gene3D" id="1.20.5.1930">
    <property type="match status" value="1"/>
</dbReference>
<keyword evidence="10" id="KW-1133">Transmembrane helix</keyword>
<keyword evidence="5" id="KW-0547">Nucleotide-binding</keyword>
<keyword evidence="8" id="KW-0902">Two-component regulatory system</keyword>
<feature type="transmembrane region" description="Helical" evidence="10">
    <location>
        <begin position="97"/>
        <end position="127"/>
    </location>
</feature>
<keyword evidence="10" id="KW-0812">Transmembrane</keyword>
<comment type="caution">
    <text evidence="14">The sequence shown here is derived from an EMBL/GenBank/DDBJ whole genome shotgun (WGS) entry which is preliminary data.</text>
</comment>
<sequence length="510" mass="55590">MRPGPSRRKPRLPETRTRAASDNGVSDYTPRPGCGHTVRDGRRPETGFTTAGDDRRNTVNEHKVYEHEVTEHGVTERPVSETSLQRRLRAPWRGLGLWLRSIPATFVGLWFAAVVTLVGGFVGILLFPSATMALRRQLDGYREKIERWTGHPIERPYLPEPAREPGVKGSVRRSLALARDPATWRDYLWVLADPFVALFTAALPALLIGYGLWGYAVAAFAGKLITNYGGNDWYAYVHVTDGYGHDTGRIASTLVVATLLIAAGFLLGPAMMRVYGRWGRSVLGPTEKSRLALRVRHLTESRSDAVDASAAELRRIERDLHDGAQARLVAMGMSLGAIEHLLDKDPEKARTLLAQTRESSAKALHELRDLVRGIHPPVLADRGIGDAVKALALDHPLQVEVVAELPARPEPPVESAAYFAVSEVLTNAAKHSGASRVWVDMRHERGMLRITVTDDGRGGASLDGGTGLRGIERRIGTFDGVLALNSPVGGPTIVTLELPCALSSPKTSPS</sequence>
<evidence type="ECO:0000259" key="11">
    <source>
        <dbReference type="Pfam" id="PF02518"/>
    </source>
</evidence>
<feature type="transmembrane region" description="Helical" evidence="10">
    <location>
        <begin position="187"/>
        <end position="207"/>
    </location>
</feature>
<dbReference type="InterPro" id="IPR011712">
    <property type="entry name" value="Sig_transdc_His_kin_sub3_dim/P"/>
</dbReference>
<evidence type="ECO:0000256" key="9">
    <source>
        <dbReference type="SAM" id="MobiDB-lite"/>
    </source>
</evidence>
<evidence type="ECO:0000259" key="12">
    <source>
        <dbReference type="Pfam" id="PF07730"/>
    </source>
</evidence>
<evidence type="ECO:0000256" key="6">
    <source>
        <dbReference type="ARBA" id="ARBA00022777"/>
    </source>
</evidence>
<feature type="domain" description="Histidine kinase/HSP90-like ATPase" evidence="11">
    <location>
        <begin position="416"/>
        <end position="500"/>
    </location>
</feature>
<dbReference type="InterPro" id="IPR050482">
    <property type="entry name" value="Sensor_HK_TwoCompSys"/>
</dbReference>
<dbReference type="GO" id="GO:0000155">
    <property type="term" value="F:phosphorelay sensor kinase activity"/>
    <property type="evidence" value="ECO:0007669"/>
    <property type="project" value="InterPro"/>
</dbReference>
<evidence type="ECO:0000313" key="14">
    <source>
        <dbReference type="EMBL" id="MVZ99241.1"/>
    </source>
</evidence>
<dbReference type="GO" id="GO:0005524">
    <property type="term" value="F:ATP binding"/>
    <property type="evidence" value="ECO:0007669"/>
    <property type="project" value="UniProtKB-KW"/>
</dbReference>
<evidence type="ECO:0000256" key="3">
    <source>
        <dbReference type="ARBA" id="ARBA00022553"/>
    </source>
</evidence>
<dbReference type="InterPro" id="IPR025828">
    <property type="entry name" value="Put_sensor_dom"/>
</dbReference>
<evidence type="ECO:0000256" key="2">
    <source>
        <dbReference type="ARBA" id="ARBA00012438"/>
    </source>
</evidence>
<feature type="domain" description="Signal transduction histidine kinase subgroup 3 dimerisation and phosphoacceptor" evidence="12">
    <location>
        <begin position="312"/>
        <end position="379"/>
    </location>
</feature>
<dbReference type="AlphaFoldDB" id="A0A6I4M1N4"/>
<dbReference type="PANTHER" id="PTHR24421">
    <property type="entry name" value="NITRATE/NITRITE SENSOR PROTEIN NARX-RELATED"/>
    <property type="match status" value="1"/>
</dbReference>
<feature type="transmembrane region" description="Helical" evidence="10">
    <location>
        <begin position="250"/>
        <end position="271"/>
    </location>
</feature>
<keyword evidence="10" id="KW-0472">Membrane</keyword>
<evidence type="ECO:0000256" key="4">
    <source>
        <dbReference type="ARBA" id="ARBA00022679"/>
    </source>
</evidence>
<evidence type="ECO:0000313" key="15">
    <source>
        <dbReference type="Proteomes" id="UP000462055"/>
    </source>
</evidence>
<dbReference type="Pfam" id="PF13796">
    <property type="entry name" value="Sensor"/>
    <property type="match status" value="1"/>
</dbReference>
<dbReference type="GO" id="GO:0016020">
    <property type="term" value="C:membrane"/>
    <property type="evidence" value="ECO:0007669"/>
    <property type="project" value="InterPro"/>
</dbReference>
<protein>
    <recommendedName>
        <fullName evidence="2">histidine kinase</fullName>
        <ecNumber evidence="2">2.7.13.3</ecNumber>
    </recommendedName>
</protein>
<evidence type="ECO:0000256" key="5">
    <source>
        <dbReference type="ARBA" id="ARBA00022741"/>
    </source>
</evidence>
<organism evidence="14 15">
    <name type="scientific">Actinomadura physcomitrii</name>
    <dbReference type="NCBI Taxonomy" id="2650748"/>
    <lineage>
        <taxon>Bacteria</taxon>
        <taxon>Bacillati</taxon>
        <taxon>Actinomycetota</taxon>
        <taxon>Actinomycetes</taxon>
        <taxon>Streptosporangiales</taxon>
        <taxon>Thermomonosporaceae</taxon>
        <taxon>Actinomadura</taxon>
    </lineage>
</organism>
<feature type="region of interest" description="Disordered" evidence="9">
    <location>
        <begin position="1"/>
        <end position="55"/>
    </location>
</feature>
<keyword evidence="6 14" id="KW-0418">Kinase</keyword>
<comment type="catalytic activity">
    <reaction evidence="1">
        <text>ATP + protein L-histidine = ADP + protein N-phospho-L-histidine.</text>
        <dbReference type="EC" id="2.7.13.3"/>
    </reaction>
</comment>
<proteinExistence type="predicted"/>
<dbReference type="Pfam" id="PF02518">
    <property type="entry name" value="HATPase_c"/>
    <property type="match status" value="1"/>
</dbReference>
<dbReference type="Gene3D" id="3.30.565.10">
    <property type="entry name" value="Histidine kinase-like ATPase, C-terminal domain"/>
    <property type="match status" value="1"/>
</dbReference>
<dbReference type="EMBL" id="WBMS02000002">
    <property type="protein sequence ID" value="MVZ99241.1"/>
    <property type="molecule type" value="Genomic_DNA"/>
</dbReference>
<keyword evidence="3" id="KW-0597">Phosphoprotein</keyword>
<evidence type="ECO:0000259" key="13">
    <source>
        <dbReference type="Pfam" id="PF13796"/>
    </source>
</evidence>
<feature type="compositionally biased region" description="Basic residues" evidence="9">
    <location>
        <begin position="1"/>
        <end position="10"/>
    </location>
</feature>
<dbReference type="Pfam" id="PF07730">
    <property type="entry name" value="HisKA_3"/>
    <property type="match status" value="1"/>
</dbReference>
<evidence type="ECO:0000256" key="8">
    <source>
        <dbReference type="ARBA" id="ARBA00023012"/>
    </source>
</evidence>
<keyword evidence="4" id="KW-0808">Transferase</keyword>
<name>A0A6I4M1N4_9ACTN</name>
<dbReference type="EC" id="2.7.13.3" evidence="2"/>
<accession>A0A6I4M1N4</accession>
<keyword evidence="15" id="KW-1185">Reference proteome</keyword>
<gene>
    <name evidence="14" type="ORF">F8568_002325</name>
</gene>
<evidence type="ECO:0000256" key="7">
    <source>
        <dbReference type="ARBA" id="ARBA00022840"/>
    </source>
</evidence>
<evidence type="ECO:0000256" key="10">
    <source>
        <dbReference type="SAM" id="Phobius"/>
    </source>
</evidence>
<keyword evidence="7" id="KW-0067">ATP-binding</keyword>
<feature type="domain" description="Putative sensor" evidence="13">
    <location>
        <begin position="105"/>
        <end position="283"/>
    </location>
</feature>
<dbReference type="PANTHER" id="PTHR24421:SF10">
    <property type="entry name" value="NITRATE_NITRITE SENSOR PROTEIN NARQ"/>
    <property type="match status" value="1"/>
</dbReference>
<reference evidence="14" key="1">
    <citation type="submission" date="2019-12" db="EMBL/GenBank/DDBJ databases">
        <title>Actinomadura physcomitrii sp. nov., a novel actinomycete isolated from moss [Physcomitrium sphaericum (Ludw) Fuernr].</title>
        <authorList>
            <person name="Zhuang X."/>
        </authorList>
    </citation>
    <scope>NUCLEOTIDE SEQUENCE [LARGE SCALE GENOMIC DNA]</scope>
    <source>
        <strain evidence="14">LD22</strain>
    </source>
</reference>
<dbReference type="InterPro" id="IPR036890">
    <property type="entry name" value="HATPase_C_sf"/>
</dbReference>
<dbReference type="CDD" id="cd16917">
    <property type="entry name" value="HATPase_UhpB-NarQ-NarX-like"/>
    <property type="match status" value="1"/>
</dbReference>
<dbReference type="SUPFAM" id="SSF55874">
    <property type="entry name" value="ATPase domain of HSP90 chaperone/DNA topoisomerase II/histidine kinase"/>
    <property type="match status" value="1"/>
</dbReference>
<evidence type="ECO:0000256" key="1">
    <source>
        <dbReference type="ARBA" id="ARBA00000085"/>
    </source>
</evidence>
<dbReference type="InterPro" id="IPR003594">
    <property type="entry name" value="HATPase_dom"/>
</dbReference>
<dbReference type="GO" id="GO:0046983">
    <property type="term" value="F:protein dimerization activity"/>
    <property type="evidence" value="ECO:0007669"/>
    <property type="project" value="InterPro"/>
</dbReference>
<dbReference type="Proteomes" id="UP000462055">
    <property type="component" value="Unassembled WGS sequence"/>
</dbReference>